<accession>A0A251ULQ4</accession>
<keyword evidence="3" id="KW-1185">Reference proteome</keyword>
<gene>
    <name evidence="2" type="ORF">HannXRQ_Chr05g0134821</name>
    <name evidence="1" type="ORF">HanXRQr2_Chr05g0197661</name>
</gene>
<organism evidence="2 3">
    <name type="scientific">Helianthus annuus</name>
    <name type="common">Common sunflower</name>
    <dbReference type="NCBI Taxonomy" id="4232"/>
    <lineage>
        <taxon>Eukaryota</taxon>
        <taxon>Viridiplantae</taxon>
        <taxon>Streptophyta</taxon>
        <taxon>Embryophyta</taxon>
        <taxon>Tracheophyta</taxon>
        <taxon>Spermatophyta</taxon>
        <taxon>Magnoliopsida</taxon>
        <taxon>eudicotyledons</taxon>
        <taxon>Gunneridae</taxon>
        <taxon>Pentapetalae</taxon>
        <taxon>asterids</taxon>
        <taxon>campanulids</taxon>
        <taxon>Asterales</taxon>
        <taxon>Asteraceae</taxon>
        <taxon>Asteroideae</taxon>
        <taxon>Heliantheae alliance</taxon>
        <taxon>Heliantheae</taxon>
        <taxon>Helianthus</taxon>
    </lineage>
</organism>
<sequence length="160" mass="17905">MFIKTTFSLNRQKQTVKLRVLASLPDPINSTCLLCISFSKLACVSPHHLYLYLNLAEGGHRSYATGQRYGVYPHHLYRYYSANSSAGYAQQYGNLSCSRSSIATVKGGSRTKGIGQWLDENGFESREKGRGFFDSWVGTTSSEPIVPNHGFSARFRHRNA</sequence>
<reference evidence="1" key="3">
    <citation type="submission" date="2020-06" db="EMBL/GenBank/DDBJ databases">
        <title>Helianthus annuus Genome sequencing and assembly Release 2.</title>
        <authorList>
            <person name="Gouzy J."/>
            <person name="Langlade N."/>
            <person name="Munos S."/>
        </authorList>
    </citation>
    <scope>NUCLEOTIDE SEQUENCE</scope>
    <source>
        <tissue evidence="1">Leaves</tissue>
    </source>
</reference>
<evidence type="ECO:0000313" key="1">
    <source>
        <dbReference type="EMBL" id="KAF5804492.1"/>
    </source>
</evidence>
<evidence type="ECO:0000313" key="3">
    <source>
        <dbReference type="Proteomes" id="UP000215914"/>
    </source>
</evidence>
<dbReference type="EMBL" id="CM007894">
    <property type="protein sequence ID" value="OTG24268.1"/>
    <property type="molecule type" value="Genomic_DNA"/>
</dbReference>
<dbReference type="InParanoid" id="A0A251ULQ4"/>
<dbReference type="Gramene" id="mRNA:HanXRQr2_Chr05g0197661">
    <property type="protein sequence ID" value="mRNA:HanXRQr2_Chr05g0197661"/>
    <property type="gene ID" value="HanXRQr2_Chr05g0197661"/>
</dbReference>
<name>A0A251ULQ4_HELAN</name>
<reference evidence="1 3" key="1">
    <citation type="journal article" date="2017" name="Nature">
        <title>The sunflower genome provides insights into oil metabolism, flowering and Asterid evolution.</title>
        <authorList>
            <person name="Badouin H."/>
            <person name="Gouzy J."/>
            <person name="Grassa C.J."/>
            <person name="Murat F."/>
            <person name="Staton S.E."/>
            <person name="Cottret L."/>
            <person name="Lelandais-Briere C."/>
            <person name="Owens G.L."/>
            <person name="Carrere S."/>
            <person name="Mayjonade B."/>
            <person name="Legrand L."/>
            <person name="Gill N."/>
            <person name="Kane N.C."/>
            <person name="Bowers J.E."/>
            <person name="Hubner S."/>
            <person name="Bellec A."/>
            <person name="Berard A."/>
            <person name="Berges H."/>
            <person name="Blanchet N."/>
            <person name="Boniface M.C."/>
            <person name="Brunel D."/>
            <person name="Catrice O."/>
            <person name="Chaidir N."/>
            <person name="Claudel C."/>
            <person name="Donnadieu C."/>
            <person name="Faraut T."/>
            <person name="Fievet G."/>
            <person name="Helmstetter N."/>
            <person name="King M."/>
            <person name="Knapp S.J."/>
            <person name="Lai Z."/>
            <person name="Le Paslier M.C."/>
            <person name="Lippi Y."/>
            <person name="Lorenzon L."/>
            <person name="Mandel J.R."/>
            <person name="Marage G."/>
            <person name="Marchand G."/>
            <person name="Marquand E."/>
            <person name="Bret-Mestries E."/>
            <person name="Morien E."/>
            <person name="Nambeesan S."/>
            <person name="Nguyen T."/>
            <person name="Pegot-Espagnet P."/>
            <person name="Pouilly N."/>
            <person name="Raftis F."/>
            <person name="Sallet E."/>
            <person name="Schiex T."/>
            <person name="Thomas J."/>
            <person name="Vandecasteele C."/>
            <person name="Vares D."/>
            <person name="Vear F."/>
            <person name="Vautrin S."/>
            <person name="Crespi M."/>
            <person name="Mangin B."/>
            <person name="Burke J.M."/>
            <person name="Salse J."/>
            <person name="Munos S."/>
            <person name="Vincourt P."/>
            <person name="Rieseberg L.H."/>
            <person name="Langlade N.B."/>
        </authorList>
    </citation>
    <scope>NUCLEOTIDE SEQUENCE [LARGE SCALE GENOMIC DNA]</scope>
    <source>
        <strain evidence="3">cv. SF193</strain>
        <tissue evidence="1">Leaves</tissue>
    </source>
</reference>
<evidence type="ECO:0000313" key="2">
    <source>
        <dbReference type="EMBL" id="OTG24268.1"/>
    </source>
</evidence>
<dbReference type="Proteomes" id="UP000215914">
    <property type="component" value="Chromosome 5"/>
</dbReference>
<reference evidence="2" key="2">
    <citation type="submission" date="2017-02" db="EMBL/GenBank/DDBJ databases">
        <title>Sunflower complete genome.</title>
        <authorList>
            <person name="Langlade N."/>
            <person name="Munos S."/>
        </authorList>
    </citation>
    <scope>NUCLEOTIDE SEQUENCE [LARGE SCALE GENOMIC DNA]</scope>
    <source>
        <tissue evidence="2">Leaves</tissue>
    </source>
</reference>
<dbReference type="STRING" id="4232.A0A251ULQ4"/>
<dbReference type="AlphaFoldDB" id="A0A251ULQ4"/>
<dbReference type="EMBL" id="MNCJ02000320">
    <property type="protein sequence ID" value="KAF5804492.1"/>
    <property type="molecule type" value="Genomic_DNA"/>
</dbReference>
<proteinExistence type="predicted"/>
<protein>
    <submittedName>
        <fullName evidence="2">Uncharacterized protein</fullName>
    </submittedName>
</protein>